<accession>X1QXN0</accession>
<proteinExistence type="predicted"/>
<protein>
    <submittedName>
        <fullName evidence="1">Uncharacterized protein</fullName>
    </submittedName>
</protein>
<organism evidence="1">
    <name type="scientific">marine sediment metagenome</name>
    <dbReference type="NCBI Taxonomy" id="412755"/>
    <lineage>
        <taxon>unclassified sequences</taxon>
        <taxon>metagenomes</taxon>
        <taxon>ecological metagenomes</taxon>
    </lineage>
</organism>
<comment type="caution">
    <text evidence="1">The sequence shown here is derived from an EMBL/GenBank/DDBJ whole genome shotgun (WGS) entry which is preliminary data.</text>
</comment>
<feature type="non-terminal residue" evidence="1">
    <location>
        <position position="1"/>
    </location>
</feature>
<gene>
    <name evidence="1" type="ORF">S06H3_53268</name>
</gene>
<name>X1QXN0_9ZZZZ</name>
<sequence length="49" mass="5356">TPRTDIVAVEVNSDFVREARFAIFANQAISGAAEIDFVASLDSARDRRS</sequence>
<dbReference type="EMBL" id="BARV01033955">
    <property type="protein sequence ID" value="GAI55635.1"/>
    <property type="molecule type" value="Genomic_DNA"/>
</dbReference>
<reference evidence="1" key="1">
    <citation type="journal article" date="2014" name="Front. Microbiol.">
        <title>High frequency of phylogenetically diverse reductive dehalogenase-homologous genes in deep subseafloor sedimentary metagenomes.</title>
        <authorList>
            <person name="Kawai M."/>
            <person name="Futagami T."/>
            <person name="Toyoda A."/>
            <person name="Takaki Y."/>
            <person name="Nishi S."/>
            <person name="Hori S."/>
            <person name="Arai W."/>
            <person name="Tsubouchi T."/>
            <person name="Morono Y."/>
            <person name="Uchiyama I."/>
            <person name="Ito T."/>
            <person name="Fujiyama A."/>
            <person name="Inagaki F."/>
            <person name="Takami H."/>
        </authorList>
    </citation>
    <scope>NUCLEOTIDE SEQUENCE</scope>
    <source>
        <strain evidence="1">Expedition CK06-06</strain>
    </source>
</reference>
<evidence type="ECO:0000313" key="1">
    <source>
        <dbReference type="EMBL" id="GAI55635.1"/>
    </source>
</evidence>
<dbReference type="AlphaFoldDB" id="X1QXN0"/>